<feature type="non-terminal residue" evidence="9">
    <location>
        <position position="1"/>
    </location>
</feature>
<dbReference type="GO" id="GO:0003700">
    <property type="term" value="F:DNA-binding transcription factor activity"/>
    <property type="evidence" value="ECO:0007669"/>
    <property type="project" value="InterPro"/>
</dbReference>
<dbReference type="SUPFAM" id="SSF54171">
    <property type="entry name" value="DNA-binding domain"/>
    <property type="match status" value="1"/>
</dbReference>
<comment type="subcellular location">
    <subcellularLocation>
        <location evidence="1">Nucleus</location>
    </subcellularLocation>
</comment>
<dbReference type="PANTHER" id="PTHR31985">
    <property type="entry name" value="ETHYLENE-RESPONSIVE TRANSCRIPTION FACTOR ERF042-RELATED"/>
    <property type="match status" value="1"/>
</dbReference>
<organism evidence="9">
    <name type="scientific">Pinus taeda</name>
    <name type="common">Loblolly pine</name>
    <dbReference type="NCBI Taxonomy" id="3352"/>
    <lineage>
        <taxon>Eukaryota</taxon>
        <taxon>Viridiplantae</taxon>
        <taxon>Streptophyta</taxon>
        <taxon>Embryophyta</taxon>
        <taxon>Tracheophyta</taxon>
        <taxon>Spermatophyta</taxon>
        <taxon>Pinopsida</taxon>
        <taxon>Pinidae</taxon>
        <taxon>Conifers I</taxon>
        <taxon>Pinales</taxon>
        <taxon>Pinaceae</taxon>
        <taxon>Pinus</taxon>
        <taxon>Pinus subgen. Pinus</taxon>
    </lineage>
</organism>
<dbReference type="GO" id="GO:0003677">
    <property type="term" value="F:DNA binding"/>
    <property type="evidence" value="ECO:0007669"/>
    <property type="project" value="UniProtKB-KW"/>
</dbReference>
<evidence type="ECO:0000313" key="9">
    <source>
        <dbReference type="EMBL" id="AFG71231.1"/>
    </source>
</evidence>
<evidence type="ECO:0000256" key="2">
    <source>
        <dbReference type="ARBA" id="ARBA00023015"/>
    </source>
</evidence>
<dbReference type="InterPro" id="IPR001471">
    <property type="entry name" value="AP2/ERF_dom"/>
</dbReference>
<keyword evidence="6" id="KW-0539">Nucleus</keyword>
<evidence type="ECO:0000256" key="4">
    <source>
        <dbReference type="ARBA" id="ARBA00023159"/>
    </source>
</evidence>
<dbReference type="CDD" id="cd00018">
    <property type="entry name" value="AP2"/>
    <property type="match status" value="1"/>
</dbReference>
<evidence type="ECO:0000256" key="6">
    <source>
        <dbReference type="ARBA" id="ARBA00023242"/>
    </source>
</evidence>
<name>H9XAD8_PINTA</name>
<evidence type="ECO:0000256" key="1">
    <source>
        <dbReference type="ARBA" id="ARBA00004123"/>
    </source>
</evidence>
<dbReference type="InterPro" id="IPR016177">
    <property type="entry name" value="DNA-bd_dom_sf"/>
</dbReference>
<reference evidence="9" key="1">
    <citation type="submission" date="2008-08" db="EMBL/GenBank/DDBJ databases">
        <title>Nucleotide Diversity and Divergence in the Loblolly Pine Gene Space.</title>
        <authorList>
            <person name="Neale D.B."/>
            <person name="Wegrzyn J.L."/>
            <person name="Lee J.M."/>
            <person name="Eckert A.J."/>
            <person name="Liechty J.D."/>
            <person name="Stevens K.A."/>
            <person name="Langley C.H."/>
        </authorList>
    </citation>
    <scope>NUCLEOTIDE SEQUENCE</scope>
    <source>
        <strain evidence="9">4361</strain>
        <tissue evidence="9">Megagametophyte</tissue>
    </source>
</reference>
<dbReference type="EMBL" id="FJ117103">
    <property type="protein sequence ID" value="AFG71231.1"/>
    <property type="molecule type" value="Genomic_DNA"/>
</dbReference>
<evidence type="ECO:0000256" key="7">
    <source>
        <dbReference type="ARBA" id="ARBA00024343"/>
    </source>
</evidence>
<dbReference type="InterPro" id="IPR051032">
    <property type="entry name" value="AP2/ERF_TF_ERF_subfamily"/>
</dbReference>
<evidence type="ECO:0000259" key="8">
    <source>
        <dbReference type="PROSITE" id="PS51032"/>
    </source>
</evidence>
<keyword evidence="4" id="KW-0010">Activator</keyword>
<feature type="non-terminal residue" evidence="9">
    <location>
        <position position="140"/>
    </location>
</feature>
<evidence type="ECO:0000256" key="5">
    <source>
        <dbReference type="ARBA" id="ARBA00023163"/>
    </source>
</evidence>
<dbReference type="PROSITE" id="PS51032">
    <property type="entry name" value="AP2_ERF"/>
    <property type="match status" value="1"/>
</dbReference>
<dbReference type="PANTHER" id="PTHR31985:SF273">
    <property type="entry name" value="ETHYLENE-RESPONSIVE TRANSCRIPTION FACTOR ERF017"/>
    <property type="match status" value="1"/>
</dbReference>
<comment type="similarity">
    <text evidence="7">Belongs to the AP2/ERF transcription factor family. ERF subfamily.</text>
</comment>
<sequence>NKGKWVSEIREPKKKSRIWLGSFETPEMAARAYDVAAFHLKGKKLAFINFPELIDHLPRPISSSPRDIQAAAAEAAVAFHCGSAGKHGRLNEEYKGARRSPTKVSVCNESTATCSSDELSAIISSDFQTASVEVPQQTDA</sequence>
<gene>
    <name evidence="9" type="ORF">UMN_6348_01</name>
</gene>
<dbReference type="InterPro" id="IPR036955">
    <property type="entry name" value="AP2/ERF_dom_sf"/>
</dbReference>
<proteinExistence type="inferred from homology"/>
<dbReference type="AlphaFoldDB" id="H9XAD8"/>
<keyword evidence="2" id="KW-0805">Transcription regulation</keyword>
<keyword evidence="3" id="KW-0238">DNA-binding</keyword>
<accession>H9XAD8</accession>
<dbReference type="Gene3D" id="3.30.730.10">
    <property type="entry name" value="AP2/ERF domain"/>
    <property type="match status" value="1"/>
</dbReference>
<dbReference type="SMART" id="SM00380">
    <property type="entry name" value="AP2"/>
    <property type="match status" value="1"/>
</dbReference>
<dbReference type="Pfam" id="PF00847">
    <property type="entry name" value="AP2"/>
    <property type="match status" value="1"/>
</dbReference>
<feature type="domain" description="AP2/ERF" evidence="8">
    <location>
        <begin position="1"/>
        <end position="51"/>
    </location>
</feature>
<evidence type="ECO:0000256" key="3">
    <source>
        <dbReference type="ARBA" id="ARBA00023125"/>
    </source>
</evidence>
<protein>
    <recommendedName>
        <fullName evidence="8">AP2/ERF domain-containing protein</fullName>
    </recommendedName>
</protein>
<keyword evidence="5" id="KW-0804">Transcription</keyword>
<dbReference type="GO" id="GO:0005634">
    <property type="term" value="C:nucleus"/>
    <property type="evidence" value="ECO:0007669"/>
    <property type="project" value="UniProtKB-SubCell"/>
</dbReference>